<proteinExistence type="predicted"/>
<dbReference type="Pfam" id="PF07879">
    <property type="entry name" value="PHB_acc_N"/>
    <property type="match status" value="1"/>
</dbReference>
<keyword evidence="5" id="KW-1185">Reference proteome</keyword>
<protein>
    <submittedName>
        <fullName evidence="4">Polyhydroxyalkanoate synthesis repressor PhaR</fullName>
    </submittedName>
</protein>
<gene>
    <name evidence="4" type="primary">phaR</name>
    <name evidence="4" type="ORF">ABDJ85_06660</name>
</gene>
<comment type="caution">
    <text evidence="4">The sequence shown here is derived from an EMBL/GenBank/DDBJ whole genome shotgun (WGS) entry which is preliminary data.</text>
</comment>
<organism evidence="4 5">
    <name type="scientific">Roseateles paludis</name>
    <dbReference type="NCBI Taxonomy" id="3145238"/>
    <lineage>
        <taxon>Bacteria</taxon>
        <taxon>Pseudomonadati</taxon>
        <taxon>Pseudomonadota</taxon>
        <taxon>Betaproteobacteria</taxon>
        <taxon>Burkholderiales</taxon>
        <taxon>Sphaerotilaceae</taxon>
        <taxon>Roseateles</taxon>
    </lineage>
</organism>
<evidence type="ECO:0000256" key="1">
    <source>
        <dbReference type="SAM" id="MobiDB-lite"/>
    </source>
</evidence>
<reference evidence="4 5" key="1">
    <citation type="submission" date="2024-05" db="EMBL/GenBank/DDBJ databases">
        <title>Roseateles sp. DJS-2-20 16S ribosomal RNA gene Genome sequencing and assembly.</title>
        <authorList>
            <person name="Woo H."/>
        </authorList>
    </citation>
    <scope>NUCLEOTIDE SEQUENCE [LARGE SCALE GENOMIC DNA]</scope>
    <source>
        <strain evidence="4 5">DJS-2-20</strain>
    </source>
</reference>
<evidence type="ECO:0000259" key="3">
    <source>
        <dbReference type="Pfam" id="PF07879"/>
    </source>
</evidence>
<name>A0ABV0G091_9BURK</name>
<accession>A0ABV0G091</accession>
<evidence type="ECO:0000313" key="5">
    <source>
        <dbReference type="Proteomes" id="UP001495147"/>
    </source>
</evidence>
<sequence length="178" mass="19690">MTTTRRGKARATSDTAEGGSDGSSKAAKPGIRVLKKYPNRRLYDTQTSAYITLADVKRMVLEGVEFEVLDAKTQEDLTRSILLQIILEEETGGVPLFSTTSLAQIIRFYGHAMQGAMGGLLEKQMQAIADMQQRFGQQGGVPFTPDAWSGLMSGMTEQSKALMNQWQEQFKIFPFGKK</sequence>
<evidence type="ECO:0000313" key="4">
    <source>
        <dbReference type="EMBL" id="MEO3691147.1"/>
    </source>
</evidence>
<dbReference type="Proteomes" id="UP001495147">
    <property type="component" value="Unassembled WGS sequence"/>
</dbReference>
<dbReference type="InterPro" id="IPR010134">
    <property type="entry name" value="PHA_reg_PhaR"/>
</dbReference>
<dbReference type="Pfam" id="PF05233">
    <property type="entry name" value="PHB_acc"/>
    <property type="match status" value="1"/>
</dbReference>
<dbReference type="EMBL" id="JBDPZD010000002">
    <property type="protein sequence ID" value="MEO3691147.1"/>
    <property type="molecule type" value="Genomic_DNA"/>
</dbReference>
<evidence type="ECO:0000259" key="2">
    <source>
        <dbReference type="Pfam" id="PF05233"/>
    </source>
</evidence>
<dbReference type="InterPro" id="IPR007897">
    <property type="entry name" value="PHB_accumulat"/>
</dbReference>
<feature type="domain" description="PHA accumulation regulator DNA-binding N-terminal" evidence="3">
    <location>
        <begin position="33"/>
        <end position="92"/>
    </location>
</feature>
<dbReference type="NCBIfam" id="TIGR01848">
    <property type="entry name" value="PHA_reg_PhaR"/>
    <property type="match status" value="1"/>
</dbReference>
<dbReference type="RefSeq" id="WP_347703990.1">
    <property type="nucleotide sequence ID" value="NZ_JBDPZD010000002.1"/>
</dbReference>
<feature type="region of interest" description="Disordered" evidence="1">
    <location>
        <begin position="1"/>
        <end position="30"/>
    </location>
</feature>
<feature type="domain" description="PHB accumulation regulatory" evidence="2">
    <location>
        <begin position="97"/>
        <end position="135"/>
    </location>
</feature>
<dbReference type="InterPro" id="IPR012909">
    <property type="entry name" value="PHA_DNA-bd_N"/>
</dbReference>